<feature type="domain" description="Peripheral subunit-binding (PSBD)" evidence="6">
    <location>
        <begin position="21"/>
        <end position="58"/>
    </location>
</feature>
<dbReference type="PANTHER" id="PTHR43178:SF5">
    <property type="entry name" value="LIPOAMIDE ACYLTRANSFERASE COMPONENT OF BRANCHED-CHAIN ALPHA-KETO ACID DEHYDROGENASE COMPLEX, MITOCHONDRIAL"/>
    <property type="match status" value="1"/>
</dbReference>
<accession>A0A381YTS4</accession>
<evidence type="ECO:0000313" key="7">
    <source>
        <dbReference type="EMBL" id="SVA79907.1"/>
    </source>
</evidence>
<dbReference type="PANTHER" id="PTHR43178">
    <property type="entry name" value="DIHYDROLIPOAMIDE ACETYLTRANSFERASE COMPONENT OF PYRUVATE DEHYDROGENASE COMPLEX"/>
    <property type="match status" value="1"/>
</dbReference>
<dbReference type="PROSITE" id="PS51826">
    <property type="entry name" value="PSBD"/>
    <property type="match status" value="1"/>
</dbReference>
<dbReference type="AlphaFoldDB" id="A0A381YTS4"/>
<dbReference type="Gene3D" id="4.10.320.10">
    <property type="entry name" value="E3-binding domain"/>
    <property type="match status" value="1"/>
</dbReference>
<comment type="similarity">
    <text evidence="2">Belongs to the 2-oxoacid dehydrogenase family.</text>
</comment>
<evidence type="ECO:0000256" key="3">
    <source>
        <dbReference type="ARBA" id="ARBA00022679"/>
    </source>
</evidence>
<feature type="region of interest" description="Disordered" evidence="5">
    <location>
        <begin position="1"/>
        <end position="25"/>
    </location>
</feature>
<evidence type="ECO:0000256" key="4">
    <source>
        <dbReference type="ARBA" id="ARBA00023315"/>
    </source>
</evidence>
<comment type="cofactor">
    <cofactor evidence="1">
        <name>(R)-lipoate</name>
        <dbReference type="ChEBI" id="CHEBI:83088"/>
    </cofactor>
</comment>
<organism evidence="7">
    <name type="scientific">marine metagenome</name>
    <dbReference type="NCBI Taxonomy" id="408172"/>
    <lineage>
        <taxon>unclassified sequences</taxon>
        <taxon>metagenomes</taxon>
        <taxon>ecological metagenomes</taxon>
    </lineage>
</organism>
<protein>
    <recommendedName>
        <fullName evidence="6">Peripheral subunit-binding (PSBD) domain-containing protein</fullName>
    </recommendedName>
</protein>
<dbReference type="InterPro" id="IPR050743">
    <property type="entry name" value="2-oxoacid_DH_E2_comp"/>
</dbReference>
<dbReference type="GO" id="GO:0031405">
    <property type="term" value="F:lipoic acid binding"/>
    <property type="evidence" value="ECO:0007669"/>
    <property type="project" value="TreeGrafter"/>
</dbReference>
<gene>
    <name evidence="7" type="ORF">METZ01_LOCUS132761</name>
</gene>
<dbReference type="GO" id="GO:0016407">
    <property type="term" value="F:acetyltransferase activity"/>
    <property type="evidence" value="ECO:0007669"/>
    <property type="project" value="TreeGrafter"/>
</dbReference>
<dbReference type="SUPFAM" id="SSF52777">
    <property type="entry name" value="CoA-dependent acyltransferases"/>
    <property type="match status" value="1"/>
</dbReference>
<keyword evidence="4" id="KW-0012">Acyltransferase</keyword>
<name>A0A381YTS4_9ZZZZ</name>
<feature type="compositionally biased region" description="Basic and acidic residues" evidence="5">
    <location>
        <begin position="60"/>
        <end position="76"/>
    </location>
</feature>
<dbReference type="InterPro" id="IPR004167">
    <property type="entry name" value="PSBD"/>
</dbReference>
<feature type="compositionally biased region" description="Basic residues" evidence="5">
    <location>
        <begin position="1"/>
        <end position="13"/>
    </location>
</feature>
<feature type="region of interest" description="Disordered" evidence="5">
    <location>
        <begin position="60"/>
        <end position="84"/>
    </location>
</feature>
<reference evidence="7" key="1">
    <citation type="submission" date="2018-05" db="EMBL/GenBank/DDBJ databases">
        <authorList>
            <person name="Lanie J.A."/>
            <person name="Ng W.-L."/>
            <person name="Kazmierczak K.M."/>
            <person name="Andrzejewski T.M."/>
            <person name="Davidsen T.M."/>
            <person name="Wayne K.J."/>
            <person name="Tettelin H."/>
            <person name="Glass J.I."/>
            <person name="Rusch D."/>
            <person name="Podicherti R."/>
            <person name="Tsui H.-C.T."/>
            <person name="Winkler M.E."/>
        </authorList>
    </citation>
    <scope>NUCLEOTIDE SEQUENCE</scope>
</reference>
<sequence>MSDKKPKKKVTHQKAKDSTENLSPSVRRLVKEYDLDITQITGSGPSGRIGVGDVMEHLGDRALPPEKKGKISELKRGTPSRQTSVSQQIPYATTIFECVMASVLAEQRVMQSKGNDFELPVYYISAYAKTLSAMPEILCDQLPISIGVRLEERPPSSQIPIISGVDKLDMIAIRKILSDLETLEEKTSAFTFCYHGASGSLMGGPTTLSEGQIASLGVGKLHKRAIVGTLEKQDVLQTLPMCYVDLTYNSESIDTHCANRFLSLFVETLEKWPQG</sequence>
<dbReference type="Pfam" id="PF00198">
    <property type="entry name" value="2-oxoacid_dh"/>
    <property type="match status" value="1"/>
</dbReference>
<keyword evidence="3" id="KW-0808">Transferase</keyword>
<evidence type="ECO:0000256" key="2">
    <source>
        <dbReference type="ARBA" id="ARBA00007317"/>
    </source>
</evidence>
<proteinExistence type="inferred from homology"/>
<dbReference type="InterPro" id="IPR036625">
    <property type="entry name" value="E3-bd_dom_sf"/>
</dbReference>
<dbReference type="SUPFAM" id="SSF47005">
    <property type="entry name" value="Peripheral subunit-binding domain of 2-oxo acid dehydrogenase complex"/>
    <property type="match status" value="1"/>
</dbReference>
<dbReference type="InterPro" id="IPR023213">
    <property type="entry name" value="CAT-like_dom_sf"/>
</dbReference>
<dbReference type="EMBL" id="UINC01018939">
    <property type="protein sequence ID" value="SVA79907.1"/>
    <property type="molecule type" value="Genomic_DNA"/>
</dbReference>
<evidence type="ECO:0000256" key="5">
    <source>
        <dbReference type="SAM" id="MobiDB-lite"/>
    </source>
</evidence>
<evidence type="ECO:0000256" key="1">
    <source>
        <dbReference type="ARBA" id="ARBA00001938"/>
    </source>
</evidence>
<dbReference type="Pfam" id="PF02817">
    <property type="entry name" value="E3_binding"/>
    <property type="match status" value="1"/>
</dbReference>
<evidence type="ECO:0000259" key="6">
    <source>
        <dbReference type="PROSITE" id="PS51826"/>
    </source>
</evidence>
<dbReference type="GO" id="GO:0005737">
    <property type="term" value="C:cytoplasm"/>
    <property type="evidence" value="ECO:0007669"/>
    <property type="project" value="TreeGrafter"/>
</dbReference>
<dbReference type="Gene3D" id="3.30.559.10">
    <property type="entry name" value="Chloramphenicol acetyltransferase-like domain"/>
    <property type="match status" value="1"/>
</dbReference>
<dbReference type="InterPro" id="IPR001078">
    <property type="entry name" value="2-oxoacid_DH_actylTfrase"/>
</dbReference>